<feature type="region of interest" description="Disordered" evidence="1">
    <location>
        <begin position="117"/>
        <end position="148"/>
    </location>
</feature>
<evidence type="ECO:0000256" key="2">
    <source>
        <dbReference type="SAM" id="Phobius"/>
    </source>
</evidence>
<evidence type="ECO:0000256" key="1">
    <source>
        <dbReference type="SAM" id="MobiDB-lite"/>
    </source>
</evidence>
<feature type="transmembrane region" description="Helical" evidence="2">
    <location>
        <begin position="273"/>
        <end position="295"/>
    </location>
</feature>
<feature type="transmembrane region" description="Helical" evidence="2">
    <location>
        <begin position="307"/>
        <end position="325"/>
    </location>
</feature>
<keyword evidence="2" id="KW-0472">Membrane</keyword>
<feature type="region of interest" description="Disordered" evidence="1">
    <location>
        <begin position="52"/>
        <end position="74"/>
    </location>
</feature>
<keyword evidence="4" id="KW-1185">Reference proteome</keyword>
<organism evidence="3 4">
    <name type="scientific">Eubacterium cellulosolvens (strain ATCC 43171 / JCM 9499 / 6)</name>
    <name type="common">Cillobacterium cellulosolvens</name>
    <dbReference type="NCBI Taxonomy" id="633697"/>
    <lineage>
        <taxon>Bacteria</taxon>
        <taxon>Bacillati</taxon>
        <taxon>Bacillota</taxon>
        <taxon>Clostridia</taxon>
        <taxon>Eubacteriales</taxon>
        <taxon>Eubacteriaceae</taxon>
        <taxon>Eubacterium</taxon>
    </lineage>
</organism>
<name>I5AXD8_EUBC6</name>
<evidence type="ECO:0000313" key="4">
    <source>
        <dbReference type="Proteomes" id="UP000005753"/>
    </source>
</evidence>
<keyword evidence="2" id="KW-0812">Transmembrane</keyword>
<keyword evidence="2" id="KW-1133">Transmembrane helix</keyword>
<reference evidence="3 4" key="2">
    <citation type="submission" date="2012-02" db="EMBL/GenBank/DDBJ databases">
        <title>Improved High-Quality Draft sequence of Eubacterium cellulosolvens 6.</title>
        <authorList>
            <consortium name="US DOE Joint Genome Institute"/>
            <person name="Lucas S."/>
            <person name="Han J."/>
            <person name="Lapidus A."/>
            <person name="Cheng J.-F."/>
            <person name="Goodwin L."/>
            <person name="Pitluck S."/>
            <person name="Peters L."/>
            <person name="Mikhailova N."/>
            <person name="Gu W."/>
            <person name="Detter J.C."/>
            <person name="Han C."/>
            <person name="Tapia R."/>
            <person name="Land M."/>
            <person name="Hauser L."/>
            <person name="Kyrpides N."/>
            <person name="Ivanova N."/>
            <person name="Pagani I."/>
            <person name="Johnson E."/>
            <person name="Mukhopadhyay B."/>
            <person name="Anderson I."/>
            <person name="Woyke T."/>
        </authorList>
    </citation>
    <scope>NUCLEOTIDE SEQUENCE [LARGE SCALE GENOMIC DNA]</scope>
    <source>
        <strain evidence="3 4">6</strain>
    </source>
</reference>
<dbReference type="Proteomes" id="UP000005753">
    <property type="component" value="Chromosome"/>
</dbReference>
<sequence>MFCVHCGKELPDIEGMKFCQNCGGSLDAVLAYKKMEVDPRSAQDNHMKEIDTPISSNESSVNATVSGAPVSNNVVPDIEATNNETSNTMFSEAVFADETFPDTTVRTASVTETAFPGAEAPAQPYSYDSQPGAAAPAQPGSNASYANNAASDATDYGTSASGITIPNISAPVQSEDTQELQRIVLIISTVFSAFGIILPMIRIHIGGFVDETFTMFKLINLMTKYRDKSGSDDFLILLVVVCITVFLISAGSALLFIYYELKSKVRITANKHAFVAGISAGIGLIILWLISVIVNNSEADLSSPVSMTPWFFALAVASILTVVLAKRRSH</sequence>
<dbReference type="EMBL" id="CM001487">
    <property type="protein sequence ID" value="EIM58461.1"/>
    <property type="molecule type" value="Genomic_DNA"/>
</dbReference>
<gene>
    <name evidence="3" type="ORF">EubceDRAFT1_2760</name>
</gene>
<protein>
    <submittedName>
        <fullName evidence="3">Uncharacterized protein</fullName>
    </submittedName>
</protein>
<feature type="transmembrane region" description="Helical" evidence="2">
    <location>
        <begin position="183"/>
        <end position="205"/>
    </location>
</feature>
<accession>I5AXD8</accession>
<reference evidence="3 4" key="1">
    <citation type="submission" date="2010-08" db="EMBL/GenBank/DDBJ databases">
        <authorList>
            <consortium name="US DOE Joint Genome Institute (JGI-PGF)"/>
            <person name="Lucas S."/>
            <person name="Copeland A."/>
            <person name="Lapidus A."/>
            <person name="Cheng J.-F."/>
            <person name="Bruce D."/>
            <person name="Goodwin L."/>
            <person name="Pitluck S."/>
            <person name="Land M.L."/>
            <person name="Hauser L."/>
            <person name="Chang Y.-J."/>
            <person name="Anderson I.J."/>
            <person name="Johnson E."/>
            <person name="Mulhopadhyay B."/>
            <person name="Kyrpides N."/>
            <person name="Woyke T.J."/>
        </authorList>
    </citation>
    <scope>NUCLEOTIDE SEQUENCE [LARGE SCALE GENOMIC DNA]</scope>
    <source>
        <strain evidence="3 4">6</strain>
    </source>
</reference>
<proteinExistence type="predicted"/>
<dbReference type="HOGENOM" id="CLU_841312_0_0_9"/>
<dbReference type="AlphaFoldDB" id="I5AXD8"/>
<feature type="compositionally biased region" description="Polar residues" evidence="1">
    <location>
        <begin position="53"/>
        <end position="74"/>
    </location>
</feature>
<feature type="transmembrane region" description="Helical" evidence="2">
    <location>
        <begin position="234"/>
        <end position="261"/>
    </location>
</feature>
<feature type="compositionally biased region" description="Low complexity" evidence="1">
    <location>
        <begin position="129"/>
        <end position="148"/>
    </location>
</feature>
<dbReference type="STRING" id="633697.EubceDRAFT1_2760"/>
<evidence type="ECO:0000313" key="3">
    <source>
        <dbReference type="EMBL" id="EIM58461.1"/>
    </source>
</evidence>